<keyword evidence="12" id="KW-1185">Reference proteome</keyword>
<dbReference type="GO" id="GO:0008422">
    <property type="term" value="F:beta-glucosidase activity"/>
    <property type="evidence" value="ECO:0007669"/>
    <property type="project" value="UniProtKB-EC"/>
</dbReference>
<feature type="domain" description="Glycoside hydrolase family 3 N-terminal" evidence="9">
    <location>
        <begin position="67"/>
        <end position="375"/>
    </location>
</feature>
<dbReference type="PROSITE" id="PS00775">
    <property type="entry name" value="GLYCOSYL_HYDROL_F3"/>
    <property type="match status" value="1"/>
</dbReference>
<dbReference type="InterPro" id="IPR001764">
    <property type="entry name" value="Glyco_hydro_3_N"/>
</dbReference>
<feature type="chain" id="PRO_5003467757" description="beta-glucosidase" evidence="8">
    <location>
        <begin position="24"/>
        <end position="613"/>
    </location>
</feature>
<dbReference type="HOGENOM" id="CLU_004542_9_3_6"/>
<dbReference type="Pfam" id="PF01915">
    <property type="entry name" value="Glyco_hydro_3_C"/>
    <property type="match status" value="1"/>
</dbReference>
<dbReference type="STRING" id="1085623.GNIT_3284"/>
<dbReference type="InterPro" id="IPR002772">
    <property type="entry name" value="Glyco_hydro_3_C"/>
</dbReference>
<dbReference type="AlphaFoldDB" id="G4QEA4"/>
<evidence type="ECO:0000313" key="12">
    <source>
        <dbReference type="Proteomes" id="UP000009282"/>
    </source>
</evidence>
<evidence type="ECO:0000313" key="11">
    <source>
        <dbReference type="EMBL" id="AEP31378.1"/>
    </source>
</evidence>
<evidence type="ECO:0000256" key="1">
    <source>
        <dbReference type="ARBA" id="ARBA00000448"/>
    </source>
</evidence>
<comment type="similarity">
    <text evidence="2 7">Belongs to the glycosyl hydrolase 3 family.</text>
</comment>
<dbReference type="PANTHER" id="PTHR30620:SF16">
    <property type="entry name" value="LYSOSOMAL BETA GLUCOSIDASE"/>
    <property type="match status" value="1"/>
</dbReference>
<dbReference type="RefSeq" id="WP_014110249.1">
    <property type="nucleotide sequence ID" value="NC_016041.1"/>
</dbReference>
<evidence type="ECO:0000256" key="3">
    <source>
        <dbReference type="ARBA" id="ARBA00012744"/>
    </source>
</evidence>
<dbReference type="SUPFAM" id="SSF52279">
    <property type="entry name" value="Beta-D-glucan exohydrolase, C-terminal domain"/>
    <property type="match status" value="1"/>
</dbReference>
<evidence type="ECO:0000256" key="4">
    <source>
        <dbReference type="ARBA" id="ARBA00022729"/>
    </source>
</evidence>
<keyword evidence="6 7" id="KW-0326">Glycosidase</keyword>
<organism evidence="11 12">
    <name type="scientific">Glaciecola nitratireducens (strain JCM 12485 / KCTC 12276 / FR1064)</name>
    <dbReference type="NCBI Taxonomy" id="1085623"/>
    <lineage>
        <taxon>Bacteria</taxon>
        <taxon>Pseudomonadati</taxon>
        <taxon>Pseudomonadota</taxon>
        <taxon>Gammaproteobacteria</taxon>
        <taxon>Alteromonadales</taxon>
        <taxon>Alteromonadaceae</taxon>
        <taxon>Brumicola</taxon>
    </lineage>
</organism>
<dbReference type="EC" id="3.2.1.21" evidence="3"/>
<dbReference type="Gene3D" id="3.20.20.300">
    <property type="entry name" value="Glycoside hydrolase, family 3, N-terminal domain"/>
    <property type="match status" value="1"/>
</dbReference>
<evidence type="ECO:0000256" key="7">
    <source>
        <dbReference type="RuleBase" id="RU361161"/>
    </source>
</evidence>
<dbReference type="Gene3D" id="3.40.50.1700">
    <property type="entry name" value="Glycoside hydrolase family 3 C-terminal domain"/>
    <property type="match status" value="1"/>
</dbReference>
<dbReference type="InterPro" id="IPR019800">
    <property type="entry name" value="Glyco_hydro_3_AS"/>
</dbReference>
<sequence length="613" mass="66449">MTKFTFKYPIAFGACLVLMQACTLQKTASPALTEKPKVQCIWGSDKFDICRYDSKEAIINALIAEMTVDEKIGQMTQSVWHNSVSPEIIQDRKIGSIIHTEGPTPGPKVSDWVAKFNTFQAHALKTRLGIPLLIGVDAIHGQNTFEGAVIFPHNIGMGATRNYDLIRRAAEITAIETAGTGFNWTFSPVIAMPEHEHWGRVYEGFSEDANVTTKALIASIQGHQGTDLAQAYTIAATAKHYLGDGATVGGREGGNAIISEKALRERFLPPYQAAVNHGISAIMVGFNSVNGTNMHQNTYLVQDVLKGQLGFDGVVITDWLGGTRWGEPHTVINAGIDIAMQPANHDEFMAKLKETVLDGTVSMERIDDAVRRILGLKFDLGLFNDPFAKKELSALVGSTQHREVARQAVRESLVLLKSEANALPLKANESIAVVGEHANNSGLQSGGWTMHWQGQTHSYANSTTILDGIQAFAPEVQYQPMGCTSDTQAEKVVAVVGELPYAEFKGDSTNLALTVAQQEMIKHCKALGKKVIVVLISGRAMTVTDTINQSDAFIAAWLPGSEGMGIADFLFAANGFEPVGKLPTSWPKEYADLPLAQDAENALFPFGFGLSKF</sequence>
<dbReference type="KEGG" id="gni:GNIT_3284"/>
<dbReference type="SUPFAM" id="SSF51445">
    <property type="entry name" value="(Trans)glycosidases"/>
    <property type="match status" value="1"/>
</dbReference>
<accession>G4QEA4</accession>
<evidence type="ECO:0000256" key="5">
    <source>
        <dbReference type="ARBA" id="ARBA00022801"/>
    </source>
</evidence>
<dbReference type="InterPro" id="IPR051915">
    <property type="entry name" value="Cellulose_Degrad_GH3"/>
</dbReference>
<proteinExistence type="inferred from homology"/>
<dbReference type="Pfam" id="PF00933">
    <property type="entry name" value="Glyco_hydro_3"/>
    <property type="match status" value="1"/>
</dbReference>
<dbReference type="PROSITE" id="PS51257">
    <property type="entry name" value="PROKAR_LIPOPROTEIN"/>
    <property type="match status" value="1"/>
</dbReference>
<dbReference type="eggNOG" id="COG1472">
    <property type="taxonomic scope" value="Bacteria"/>
</dbReference>
<dbReference type="InterPro" id="IPR036962">
    <property type="entry name" value="Glyco_hydro_3_N_sf"/>
</dbReference>
<evidence type="ECO:0000259" key="9">
    <source>
        <dbReference type="Pfam" id="PF00933"/>
    </source>
</evidence>
<feature type="domain" description="Glycoside hydrolase family 3 C-terminal" evidence="10">
    <location>
        <begin position="413"/>
        <end position="611"/>
    </location>
</feature>
<dbReference type="InterPro" id="IPR017853">
    <property type="entry name" value="GH"/>
</dbReference>
<dbReference type="PRINTS" id="PR00133">
    <property type="entry name" value="GLHYDRLASE3"/>
</dbReference>
<keyword evidence="4 8" id="KW-0732">Signal</keyword>
<feature type="signal peptide" evidence="8">
    <location>
        <begin position="1"/>
        <end position="23"/>
    </location>
</feature>
<evidence type="ECO:0000256" key="8">
    <source>
        <dbReference type="SAM" id="SignalP"/>
    </source>
</evidence>
<dbReference type="Proteomes" id="UP000009282">
    <property type="component" value="Chromosome"/>
</dbReference>
<evidence type="ECO:0000259" key="10">
    <source>
        <dbReference type="Pfam" id="PF01915"/>
    </source>
</evidence>
<keyword evidence="5 7" id="KW-0378">Hydrolase</keyword>
<evidence type="ECO:0000256" key="2">
    <source>
        <dbReference type="ARBA" id="ARBA00005336"/>
    </source>
</evidence>
<evidence type="ECO:0000256" key="6">
    <source>
        <dbReference type="ARBA" id="ARBA00023295"/>
    </source>
</evidence>
<dbReference type="GO" id="GO:0009251">
    <property type="term" value="P:glucan catabolic process"/>
    <property type="evidence" value="ECO:0007669"/>
    <property type="project" value="TreeGrafter"/>
</dbReference>
<dbReference type="PANTHER" id="PTHR30620">
    <property type="entry name" value="PERIPLASMIC BETA-GLUCOSIDASE-RELATED"/>
    <property type="match status" value="1"/>
</dbReference>
<dbReference type="EMBL" id="CP003060">
    <property type="protein sequence ID" value="AEP31378.1"/>
    <property type="molecule type" value="Genomic_DNA"/>
</dbReference>
<dbReference type="InterPro" id="IPR036881">
    <property type="entry name" value="Glyco_hydro_3_C_sf"/>
</dbReference>
<protein>
    <recommendedName>
        <fullName evidence="3">beta-glucosidase</fullName>
        <ecNumber evidence="3">3.2.1.21</ecNumber>
    </recommendedName>
</protein>
<reference evidence="11 12" key="1">
    <citation type="journal article" date="2011" name="J. Bacteriol.">
        <title>Complete genome sequence of seawater bacterium Glaciecola nitratireducens FR1064T.</title>
        <authorList>
            <person name="Bian F."/>
            <person name="Qin Q.L."/>
            <person name="Xie B.B."/>
            <person name="Shu Y.L."/>
            <person name="Zhang X.Y."/>
            <person name="Yu Y."/>
            <person name="Chen B."/>
            <person name="Chen X.L."/>
            <person name="Zhou B.C."/>
            <person name="Zhang Y.Z."/>
        </authorList>
    </citation>
    <scope>NUCLEOTIDE SEQUENCE [LARGE SCALE GENOMIC DNA]</scope>
    <source>
        <strain evidence="12">JCM 12485 / KCTC 12276 / FR1064</strain>
    </source>
</reference>
<gene>
    <name evidence="11" type="ordered locus">GNIT_3284</name>
</gene>
<comment type="catalytic activity">
    <reaction evidence="1">
        <text>Hydrolysis of terminal, non-reducing beta-D-glucosyl residues with release of beta-D-glucose.</text>
        <dbReference type="EC" id="3.2.1.21"/>
    </reaction>
</comment>
<name>G4QEA4_GLANF</name>